<evidence type="ECO:0000313" key="5">
    <source>
        <dbReference type="Proteomes" id="UP000005240"/>
    </source>
</evidence>
<dbReference type="AlphaFoldDB" id="A0A180GCF2"/>
<dbReference type="EMBL" id="ADAS02000103">
    <property type="protein sequence ID" value="OAV90365.1"/>
    <property type="molecule type" value="Genomic_DNA"/>
</dbReference>
<feature type="region of interest" description="Disordered" evidence="2">
    <location>
        <begin position="1"/>
        <end position="44"/>
    </location>
</feature>
<evidence type="ECO:0000313" key="3">
    <source>
        <dbReference type="EMBL" id="OAV90365.1"/>
    </source>
</evidence>
<sequence length="171" mass="19483">MAEEEEAAEVAAEPPKEKTPKLSSLKFKKNPAPVPSTSTTTSTNPARTILKTKEQLIKLDKTKELVRENVLNWQECVALQARGGATEELQTALRRAQERQKMAQKLMTQKQLESYVKGWNPWTVMKQLYPARNTGKKRKAPPTQAARDDVIQWKRLMKVADTLDKAYNHLQ</sequence>
<evidence type="ECO:0000256" key="2">
    <source>
        <dbReference type="SAM" id="MobiDB-lite"/>
    </source>
</evidence>
<accession>A0A180GCF2</accession>
<protein>
    <submittedName>
        <fullName evidence="3 4">Uncharacterized protein</fullName>
    </submittedName>
</protein>
<feature type="coiled-coil region" evidence="1">
    <location>
        <begin position="86"/>
        <end position="113"/>
    </location>
</feature>
<reference evidence="4" key="4">
    <citation type="submission" date="2025-05" db="UniProtKB">
        <authorList>
            <consortium name="EnsemblFungi"/>
        </authorList>
    </citation>
    <scope>IDENTIFICATION</scope>
    <source>
        <strain evidence="4">isolate 1-1 / race 1 (BBBD)</strain>
    </source>
</reference>
<evidence type="ECO:0000313" key="4">
    <source>
        <dbReference type="EnsemblFungi" id="PTTG_28359-t43_1-p1"/>
    </source>
</evidence>
<reference evidence="3" key="2">
    <citation type="submission" date="2016-05" db="EMBL/GenBank/DDBJ databases">
        <title>Comparative analysis highlights variable genome content of wheat rusts and divergence of the mating loci.</title>
        <authorList>
            <person name="Cuomo C.A."/>
            <person name="Bakkeren G."/>
            <person name="Szabo L."/>
            <person name="Khalil H."/>
            <person name="Joly D."/>
            <person name="Goldberg J."/>
            <person name="Young S."/>
            <person name="Zeng Q."/>
            <person name="Fellers J."/>
        </authorList>
    </citation>
    <scope>NUCLEOTIDE SEQUENCE [LARGE SCALE GENOMIC DNA]</scope>
    <source>
        <strain evidence="3">1-1 BBBD Race 1</strain>
    </source>
</reference>
<name>A0A180GCF2_PUCT1</name>
<reference evidence="4 5" key="3">
    <citation type="journal article" date="2017" name="G3 (Bethesda)">
        <title>Comparative analysis highlights variable genome content of wheat rusts and divergence of the mating loci.</title>
        <authorList>
            <person name="Cuomo C.A."/>
            <person name="Bakkeren G."/>
            <person name="Khalil H.B."/>
            <person name="Panwar V."/>
            <person name="Joly D."/>
            <person name="Linning R."/>
            <person name="Sakthikumar S."/>
            <person name="Song X."/>
            <person name="Adiconis X."/>
            <person name="Fan L."/>
            <person name="Goldberg J.M."/>
            <person name="Levin J.Z."/>
            <person name="Young S."/>
            <person name="Zeng Q."/>
            <person name="Anikster Y."/>
            <person name="Bruce M."/>
            <person name="Wang M."/>
            <person name="Yin C."/>
            <person name="McCallum B."/>
            <person name="Szabo L.J."/>
            <person name="Hulbert S."/>
            <person name="Chen X."/>
            <person name="Fellers J.P."/>
        </authorList>
    </citation>
    <scope>NUCLEOTIDE SEQUENCE</scope>
    <source>
        <strain evidence="5">Isolate 1-1 / race 1 (BBBD)</strain>
        <strain evidence="4">isolate 1-1 / race 1 (BBBD)</strain>
    </source>
</reference>
<dbReference type="OrthoDB" id="2518983at2759"/>
<reference evidence="3" key="1">
    <citation type="submission" date="2009-11" db="EMBL/GenBank/DDBJ databases">
        <authorList>
            <consortium name="The Broad Institute Genome Sequencing Platform"/>
            <person name="Ward D."/>
            <person name="Feldgarden M."/>
            <person name="Earl A."/>
            <person name="Young S.K."/>
            <person name="Zeng Q."/>
            <person name="Koehrsen M."/>
            <person name="Alvarado L."/>
            <person name="Berlin A."/>
            <person name="Bochicchio J."/>
            <person name="Borenstein D."/>
            <person name="Chapman S.B."/>
            <person name="Chen Z."/>
            <person name="Engels R."/>
            <person name="Freedman E."/>
            <person name="Gellesch M."/>
            <person name="Goldberg J."/>
            <person name="Griggs A."/>
            <person name="Gujja S."/>
            <person name="Heilman E."/>
            <person name="Heiman D."/>
            <person name="Hepburn T."/>
            <person name="Howarth C."/>
            <person name="Jen D."/>
            <person name="Larson L."/>
            <person name="Lewis B."/>
            <person name="Mehta T."/>
            <person name="Park D."/>
            <person name="Pearson M."/>
            <person name="Roberts A."/>
            <person name="Saif S."/>
            <person name="Shea T."/>
            <person name="Shenoy N."/>
            <person name="Sisk P."/>
            <person name="Stolte C."/>
            <person name="Sykes S."/>
            <person name="Thomson T."/>
            <person name="Walk T."/>
            <person name="White J."/>
            <person name="Yandava C."/>
            <person name="Izard J."/>
            <person name="Baranova O.V."/>
            <person name="Blanton J.M."/>
            <person name="Tanner A.C."/>
            <person name="Dewhirst F.E."/>
            <person name="Haas B."/>
            <person name="Nusbaum C."/>
            <person name="Birren B."/>
        </authorList>
    </citation>
    <scope>NUCLEOTIDE SEQUENCE [LARGE SCALE GENOMIC DNA]</scope>
    <source>
        <strain evidence="3">1-1 BBBD Race 1</strain>
    </source>
</reference>
<dbReference type="EnsemblFungi" id="PTTG_28359-t43_1">
    <property type="protein sequence ID" value="PTTG_28359-t43_1-p1"/>
    <property type="gene ID" value="PTTG_28359"/>
</dbReference>
<keyword evidence="5" id="KW-1185">Reference proteome</keyword>
<keyword evidence="1" id="KW-0175">Coiled coil</keyword>
<proteinExistence type="predicted"/>
<gene>
    <name evidence="3" type="ORF">PTTG_28359</name>
</gene>
<dbReference type="VEuPathDB" id="FungiDB:PTTG_28359"/>
<dbReference type="Proteomes" id="UP000005240">
    <property type="component" value="Unassembled WGS sequence"/>
</dbReference>
<evidence type="ECO:0000256" key="1">
    <source>
        <dbReference type="SAM" id="Coils"/>
    </source>
</evidence>
<organism evidence="3">
    <name type="scientific">Puccinia triticina (isolate 1-1 / race 1 (BBBD))</name>
    <name type="common">Brown leaf rust fungus</name>
    <dbReference type="NCBI Taxonomy" id="630390"/>
    <lineage>
        <taxon>Eukaryota</taxon>
        <taxon>Fungi</taxon>
        <taxon>Dikarya</taxon>
        <taxon>Basidiomycota</taxon>
        <taxon>Pucciniomycotina</taxon>
        <taxon>Pucciniomycetes</taxon>
        <taxon>Pucciniales</taxon>
        <taxon>Pucciniaceae</taxon>
        <taxon>Puccinia</taxon>
    </lineage>
</organism>